<accession>A0A7J6REZ5</accession>
<protein>
    <submittedName>
        <fullName evidence="1">Uncharacterized protein</fullName>
    </submittedName>
</protein>
<comment type="caution">
    <text evidence="1">The sequence shown here is derived from an EMBL/GenBank/DDBJ whole genome shotgun (WGS) entry which is preliminary data.</text>
</comment>
<proteinExistence type="predicted"/>
<organism evidence="1 2">
    <name type="scientific">Perkinsus olseni</name>
    <name type="common">Perkinsus atlanticus</name>
    <dbReference type="NCBI Taxonomy" id="32597"/>
    <lineage>
        <taxon>Eukaryota</taxon>
        <taxon>Sar</taxon>
        <taxon>Alveolata</taxon>
        <taxon>Perkinsozoa</taxon>
        <taxon>Perkinsea</taxon>
        <taxon>Perkinsida</taxon>
        <taxon>Perkinsidae</taxon>
        <taxon>Perkinsus</taxon>
    </lineage>
</organism>
<evidence type="ECO:0000313" key="2">
    <source>
        <dbReference type="Proteomes" id="UP000553632"/>
    </source>
</evidence>
<dbReference type="EMBL" id="JABANO010026392">
    <property type="protein sequence ID" value="KAF4718616.1"/>
    <property type="molecule type" value="Genomic_DNA"/>
</dbReference>
<sequence length="122" mass="13546">CRSADDASVFEISNEGGIVHGPTVPFRKLPLPAKLVGESVMPRAQQHFDSARYQPAKIQIRFRPKEVIFYRSRFRVHCLHGGRPTDVILQGCGSFDEQDDLRIDAGLLIGEQKATPAAWAGM</sequence>
<feature type="non-terminal residue" evidence="1">
    <location>
        <position position="122"/>
    </location>
</feature>
<dbReference type="AlphaFoldDB" id="A0A7J6REZ5"/>
<gene>
    <name evidence="1" type="ORF">FOZ63_027503</name>
</gene>
<reference evidence="1 2" key="1">
    <citation type="submission" date="2020-04" db="EMBL/GenBank/DDBJ databases">
        <title>Perkinsus olseni comparative genomics.</title>
        <authorList>
            <person name="Bogema D.R."/>
        </authorList>
    </citation>
    <scope>NUCLEOTIDE SEQUENCE [LARGE SCALE GENOMIC DNA]</scope>
    <source>
        <strain evidence="1 2">ATCC PRA-207</strain>
    </source>
</reference>
<dbReference type="Proteomes" id="UP000553632">
    <property type="component" value="Unassembled WGS sequence"/>
</dbReference>
<name>A0A7J6REZ5_PEROL</name>
<keyword evidence="2" id="KW-1185">Reference proteome</keyword>
<evidence type="ECO:0000313" key="1">
    <source>
        <dbReference type="EMBL" id="KAF4718616.1"/>
    </source>
</evidence>